<evidence type="ECO:0000313" key="2">
    <source>
        <dbReference type="Proteomes" id="UP000518681"/>
    </source>
</evidence>
<name>A0AAW3V2J8_9BURK</name>
<dbReference type="AlphaFoldDB" id="A0AAW3V2J8"/>
<accession>A0AAW3V2J8</accession>
<organism evidence="1 2">
    <name type="scientific">Paraburkholderia fungorum</name>
    <dbReference type="NCBI Taxonomy" id="134537"/>
    <lineage>
        <taxon>Bacteria</taxon>
        <taxon>Pseudomonadati</taxon>
        <taxon>Pseudomonadota</taxon>
        <taxon>Betaproteobacteria</taxon>
        <taxon>Burkholderiales</taxon>
        <taxon>Burkholderiaceae</taxon>
        <taxon>Paraburkholderia</taxon>
    </lineage>
</organism>
<protein>
    <submittedName>
        <fullName evidence="1">Uncharacterized protein</fullName>
    </submittedName>
</protein>
<proteinExistence type="predicted"/>
<sequence length="107" mass="11878">MIHRLVSVLKAIEKRYKPRDAACERRSIRRDGISTSRRGIVQVIVGHTARCAEAPIHRFADGLSATVCKAACLNTQQTVKNDVNRPYRGASVLRGSFYSKAFSQTGM</sequence>
<comment type="caution">
    <text evidence="1">The sequence shown here is derived from an EMBL/GenBank/DDBJ whole genome shotgun (WGS) entry which is preliminary data.</text>
</comment>
<dbReference type="Proteomes" id="UP000518681">
    <property type="component" value="Unassembled WGS sequence"/>
</dbReference>
<reference evidence="1 2" key="1">
    <citation type="submission" date="2020-08" db="EMBL/GenBank/DDBJ databases">
        <title>Genomic Encyclopedia of Type Strains, Phase IV (KMG-V): Genome sequencing to study the core and pangenomes of soil and plant-associated prokaryotes.</title>
        <authorList>
            <person name="Whitman W."/>
        </authorList>
    </citation>
    <scope>NUCLEOTIDE SEQUENCE [LARGE SCALE GENOMIC DNA]</scope>
    <source>
        <strain evidence="1 2">SEMIA 4013</strain>
    </source>
</reference>
<dbReference type="RefSeq" id="WP_183798822.1">
    <property type="nucleotide sequence ID" value="NZ_JACIII010000008.1"/>
</dbReference>
<gene>
    <name evidence="1" type="ORF">GGD69_004804</name>
</gene>
<dbReference type="EMBL" id="JACIIK010000008">
    <property type="protein sequence ID" value="MBB6203917.1"/>
    <property type="molecule type" value="Genomic_DNA"/>
</dbReference>
<evidence type="ECO:0000313" key="1">
    <source>
        <dbReference type="EMBL" id="MBB6203917.1"/>
    </source>
</evidence>